<accession>A0ABV9E6A5</accession>
<organism evidence="2 3">
    <name type="scientific">Nocardiopsis mangrovi</name>
    <dbReference type="NCBI Taxonomy" id="1179818"/>
    <lineage>
        <taxon>Bacteria</taxon>
        <taxon>Bacillati</taxon>
        <taxon>Actinomycetota</taxon>
        <taxon>Actinomycetes</taxon>
        <taxon>Streptosporangiales</taxon>
        <taxon>Nocardiopsidaceae</taxon>
        <taxon>Nocardiopsis</taxon>
    </lineage>
</organism>
<name>A0ABV9E6A5_9ACTN</name>
<proteinExistence type="predicted"/>
<gene>
    <name evidence="2" type="ORF">ACFO4E_25130</name>
</gene>
<feature type="compositionally biased region" description="Basic and acidic residues" evidence="1">
    <location>
        <begin position="53"/>
        <end position="64"/>
    </location>
</feature>
<sequence length="73" mass="8301">MEEPLAEPRTGLSTAAAPGPARLGTFLADAHRWEVLRQLGAHYRFRHDTLLRHLKEHHGRDRSARTSKTRPVP</sequence>
<feature type="region of interest" description="Disordered" evidence="1">
    <location>
        <begin position="53"/>
        <end position="73"/>
    </location>
</feature>
<evidence type="ECO:0000256" key="1">
    <source>
        <dbReference type="SAM" id="MobiDB-lite"/>
    </source>
</evidence>
<feature type="region of interest" description="Disordered" evidence="1">
    <location>
        <begin position="1"/>
        <end position="20"/>
    </location>
</feature>
<dbReference type="EMBL" id="JBHSFQ010000033">
    <property type="protein sequence ID" value="MFC4565153.1"/>
    <property type="molecule type" value="Genomic_DNA"/>
</dbReference>
<evidence type="ECO:0000313" key="2">
    <source>
        <dbReference type="EMBL" id="MFC4565153.1"/>
    </source>
</evidence>
<dbReference type="RefSeq" id="WP_378578873.1">
    <property type="nucleotide sequence ID" value="NZ_JBHSFQ010000033.1"/>
</dbReference>
<evidence type="ECO:0000313" key="3">
    <source>
        <dbReference type="Proteomes" id="UP001595923"/>
    </source>
</evidence>
<comment type="caution">
    <text evidence="2">The sequence shown here is derived from an EMBL/GenBank/DDBJ whole genome shotgun (WGS) entry which is preliminary data.</text>
</comment>
<evidence type="ECO:0008006" key="4">
    <source>
        <dbReference type="Google" id="ProtNLM"/>
    </source>
</evidence>
<dbReference type="Proteomes" id="UP001595923">
    <property type="component" value="Unassembled WGS sequence"/>
</dbReference>
<reference evidence="3" key="1">
    <citation type="journal article" date="2019" name="Int. J. Syst. Evol. Microbiol.">
        <title>The Global Catalogue of Microorganisms (GCM) 10K type strain sequencing project: providing services to taxonomists for standard genome sequencing and annotation.</title>
        <authorList>
            <consortium name="The Broad Institute Genomics Platform"/>
            <consortium name="The Broad Institute Genome Sequencing Center for Infectious Disease"/>
            <person name="Wu L."/>
            <person name="Ma J."/>
        </authorList>
    </citation>
    <scope>NUCLEOTIDE SEQUENCE [LARGE SCALE GENOMIC DNA]</scope>
    <source>
        <strain evidence="3">XZYJ18</strain>
    </source>
</reference>
<protein>
    <recommendedName>
        <fullName evidence="4">Winged helix-turn helix domain-containing protein</fullName>
    </recommendedName>
</protein>
<keyword evidence="3" id="KW-1185">Reference proteome</keyword>